<dbReference type="EMBL" id="CANHGI010000006">
    <property type="protein sequence ID" value="CAI5454687.1"/>
    <property type="molecule type" value="Genomic_DNA"/>
</dbReference>
<evidence type="ECO:0000256" key="1">
    <source>
        <dbReference type="SAM" id="Phobius"/>
    </source>
</evidence>
<evidence type="ECO:0000313" key="3">
    <source>
        <dbReference type="Proteomes" id="UP001152747"/>
    </source>
</evidence>
<dbReference type="AlphaFoldDB" id="A0A9P1J101"/>
<keyword evidence="3" id="KW-1185">Reference proteome</keyword>
<comment type="caution">
    <text evidence="2">The sequence shown here is derived from an EMBL/GenBank/DDBJ whole genome shotgun (WGS) entry which is preliminary data.</text>
</comment>
<evidence type="ECO:0000313" key="2">
    <source>
        <dbReference type="EMBL" id="CAI5454687.1"/>
    </source>
</evidence>
<feature type="transmembrane region" description="Helical" evidence="1">
    <location>
        <begin position="12"/>
        <end position="31"/>
    </location>
</feature>
<keyword evidence="1" id="KW-0472">Membrane</keyword>
<organism evidence="2 3">
    <name type="scientific">Caenorhabditis angaria</name>
    <dbReference type="NCBI Taxonomy" id="860376"/>
    <lineage>
        <taxon>Eukaryota</taxon>
        <taxon>Metazoa</taxon>
        <taxon>Ecdysozoa</taxon>
        <taxon>Nematoda</taxon>
        <taxon>Chromadorea</taxon>
        <taxon>Rhabditida</taxon>
        <taxon>Rhabditina</taxon>
        <taxon>Rhabditomorpha</taxon>
        <taxon>Rhabditoidea</taxon>
        <taxon>Rhabditidae</taxon>
        <taxon>Peloderinae</taxon>
        <taxon>Caenorhabditis</taxon>
    </lineage>
</organism>
<sequence length="95" mass="10701">MSFIYGRSKGVASVLGIIIGFILFSIALYHWPVKNADEAPWTPETPTDHLLIPRILLSIFLISTTIYLVSLYAKHDLLHIIRAQLTAQRHSSSLQ</sequence>
<proteinExistence type="predicted"/>
<accession>A0A9P1J101</accession>
<name>A0A9P1J101_9PELO</name>
<gene>
    <name evidence="2" type="ORF">CAMP_LOCUS17324</name>
</gene>
<keyword evidence="1" id="KW-0812">Transmembrane</keyword>
<reference evidence="2" key="1">
    <citation type="submission" date="2022-11" db="EMBL/GenBank/DDBJ databases">
        <authorList>
            <person name="Kikuchi T."/>
        </authorList>
    </citation>
    <scope>NUCLEOTIDE SEQUENCE</scope>
    <source>
        <strain evidence="2">PS1010</strain>
    </source>
</reference>
<dbReference type="Proteomes" id="UP001152747">
    <property type="component" value="Unassembled WGS sequence"/>
</dbReference>
<protein>
    <submittedName>
        <fullName evidence="2">Uncharacterized protein</fullName>
    </submittedName>
</protein>
<feature type="transmembrane region" description="Helical" evidence="1">
    <location>
        <begin position="51"/>
        <end position="73"/>
    </location>
</feature>
<keyword evidence="1" id="KW-1133">Transmembrane helix</keyword>